<organism evidence="8 9">
    <name type="scientific">Microdochium trichocladiopsis</name>
    <dbReference type="NCBI Taxonomy" id="1682393"/>
    <lineage>
        <taxon>Eukaryota</taxon>
        <taxon>Fungi</taxon>
        <taxon>Dikarya</taxon>
        <taxon>Ascomycota</taxon>
        <taxon>Pezizomycotina</taxon>
        <taxon>Sordariomycetes</taxon>
        <taxon>Xylariomycetidae</taxon>
        <taxon>Xylariales</taxon>
        <taxon>Microdochiaceae</taxon>
        <taxon>Microdochium</taxon>
    </lineage>
</organism>
<evidence type="ECO:0000256" key="4">
    <source>
        <dbReference type="ARBA" id="ARBA00022833"/>
    </source>
</evidence>
<dbReference type="InterPro" id="IPR020843">
    <property type="entry name" value="ER"/>
</dbReference>
<keyword evidence="3 6" id="KW-0479">Metal-binding</keyword>
<evidence type="ECO:0000256" key="6">
    <source>
        <dbReference type="RuleBase" id="RU361277"/>
    </source>
</evidence>
<dbReference type="PROSITE" id="PS00059">
    <property type="entry name" value="ADH_ZINC"/>
    <property type="match status" value="1"/>
</dbReference>
<dbReference type="EMBL" id="JAGTJQ010000004">
    <property type="protein sequence ID" value="KAH7032729.1"/>
    <property type="molecule type" value="Genomic_DNA"/>
</dbReference>
<dbReference type="PANTHER" id="PTHR43161">
    <property type="entry name" value="SORBITOL DEHYDROGENASE"/>
    <property type="match status" value="1"/>
</dbReference>
<keyword evidence="4 6" id="KW-0862">Zinc</keyword>
<dbReference type="RefSeq" id="XP_046013561.1">
    <property type="nucleotide sequence ID" value="XM_046153478.1"/>
</dbReference>
<dbReference type="Gene3D" id="3.90.180.10">
    <property type="entry name" value="Medium-chain alcohol dehydrogenases, catalytic domain"/>
    <property type="match status" value="1"/>
</dbReference>
<dbReference type="Gene3D" id="3.40.50.720">
    <property type="entry name" value="NAD(P)-binding Rossmann-like Domain"/>
    <property type="match status" value="1"/>
</dbReference>
<dbReference type="InterPro" id="IPR002328">
    <property type="entry name" value="ADH_Zn_CS"/>
</dbReference>
<dbReference type="OrthoDB" id="3941538at2759"/>
<gene>
    <name evidence="8" type="ORF">B0I36DRAFT_319934</name>
</gene>
<accession>A0A9P8YAD3</accession>
<dbReference type="Pfam" id="PF08240">
    <property type="entry name" value="ADH_N"/>
    <property type="match status" value="1"/>
</dbReference>
<proteinExistence type="inferred from homology"/>
<dbReference type="SUPFAM" id="SSF51735">
    <property type="entry name" value="NAD(P)-binding Rossmann-fold domains"/>
    <property type="match status" value="1"/>
</dbReference>
<feature type="domain" description="Enoyl reductase (ER)" evidence="7">
    <location>
        <begin position="7"/>
        <end position="361"/>
    </location>
</feature>
<evidence type="ECO:0000256" key="5">
    <source>
        <dbReference type="ARBA" id="ARBA00023002"/>
    </source>
</evidence>
<evidence type="ECO:0000256" key="3">
    <source>
        <dbReference type="ARBA" id="ARBA00022723"/>
    </source>
</evidence>
<dbReference type="InterPro" id="IPR013154">
    <property type="entry name" value="ADH-like_N"/>
</dbReference>
<comment type="cofactor">
    <cofactor evidence="1 6">
        <name>Zn(2+)</name>
        <dbReference type="ChEBI" id="CHEBI:29105"/>
    </cofactor>
</comment>
<sequence length="368" mass="39533">MRALRYYAPQDLRLDTDVPEPQCQPHQIKVRPAYIGICGTDLHEYHHAQNLIPLPGNPHPLTGDTPPVVIGHEFSGIVVEVGDKVGAFGNGTAGEMIRPGDRVAVQPTLYCRECVPCRQGHTNCCTRNGFLGLSGRGGGLADYVCADADAVFKLPDSVPLEVGALVEPLTVAWHAISISNIKPGDNVLVLGTGPIGLAVIQCLPSFGVGKIIAAEMAGERQVFAQKYGATHLIDPAKEDVVARCLEFGGGYGPEIAFDCAGVEKSLDAATRAVRAKGTVVNLAIWHGKVGFDPNSLVFHEKNYKGSLCFLPSDFGKVIEALEKGTIKPQEMITRKIALDRVVEDGFEALIHEKDKHVKIMIDMGIGEK</sequence>
<dbReference type="GO" id="GO:0005737">
    <property type="term" value="C:cytoplasm"/>
    <property type="evidence" value="ECO:0007669"/>
    <property type="project" value="TreeGrafter"/>
</dbReference>
<comment type="caution">
    <text evidence="8">The sequence shown here is derived from an EMBL/GenBank/DDBJ whole genome shotgun (WGS) entry which is preliminary data.</text>
</comment>
<dbReference type="GeneID" id="70183024"/>
<keyword evidence="9" id="KW-1185">Reference proteome</keyword>
<dbReference type="InterPro" id="IPR013149">
    <property type="entry name" value="ADH-like_C"/>
</dbReference>
<dbReference type="GO" id="GO:0000721">
    <property type="term" value="F:(R,R)-butanediol dehydrogenase activity"/>
    <property type="evidence" value="ECO:0007669"/>
    <property type="project" value="TreeGrafter"/>
</dbReference>
<dbReference type="InterPro" id="IPR011032">
    <property type="entry name" value="GroES-like_sf"/>
</dbReference>
<evidence type="ECO:0000313" key="8">
    <source>
        <dbReference type="EMBL" id="KAH7032729.1"/>
    </source>
</evidence>
<dbReference type="GO" id="GO:0008270">
    <property type="term" value="F:zinc ion binding"/>
    <property type="evidence" value="ECO:0007669"/>
    <property type="project" value="InterPro"/>
</dbReference>
<evidence type="ECO:0000313" key="9">
    <source>
        <dbReference type="Proteomes" id="UP000756346"/>
    </source>
</evidence>
<evidence type="ECO:0000256" key="1">
    <source>
        <dbReference type="ARBA" id="ARBA00001947"/>
    </source>
</evidence>
<protein>
    <submittedName>
        <fullName evidence="8">Sorbitol dehydrogenase</fullName>
    </submittedName>
</protein>
<evidence type="ECO:0000259" key="7">
    <source>
        <dbReference type="SMART" id="SM00829"/>
    </source>
</evidence>
<dbReference type="Proteomes" id="UP000756346">
    <property type="component" value="Unassembled WGS sequence"/>
</dbReference>
<keyword evidence="5" id="KW-0560">Oxidoreductase</keyword>
<name>A0A9P8YAD3_9PEZI</name>
<dbReference type="InterPro" id="IPR036291">
    <property type="entry name" value="NAD(P)-bd_dom_sf"/>
</dbReference>
<reference evidence="8" key="1">
    <citation type="journal article" date="2021" name="Nat. Commun.">
        <title>Genetic determinants of endophytism in the Arabidopsis root mycobiome.</title>
        <authorList>
            <person name="Mesny F."/>
            <person name="Miyauchi S."/>
            <person name="Thiergart T."/>
            <person name="Pickel B."/>
            <person name="Atanasova L."/>
            <person name="Karlsson M."/>
            <person name="Huettel B."/>
            <person name="Barry K.W."/>
            <person name="Haridas S."/>
            <person name="Chen C."/>
            <person name="Bauer D."/>
            <person name="Andreopoulos W."/>
            <person name="Pangilinan J."/>
            <person name="LaButti K."/>
            <person name="Riley R."/>
            <person name="Lipzen A."/>
            <person name="Clum A."/>
            <person name="Drula E."/>
            <person name="Henrissat B."/>
            <person name="Kohler A."/>
            <person name="Grigoriev I.V."/>
            <person name="Martin F.M."/>
            <person name="Hacquard S."/>
        </authorList>
    </citation>
    <scope>NUCLEOTIDE SEQUENCE</scope>
    <source>
        <strain evidence="8">MPI-CAGE-CH-0230</strain>
    </source>
</reference>
<comment type="similarity">
    <text evidence="2 6">Belongs to the zinc-containing alcohol dehydrogenase family.</text>
</comment>
<evidence type="ECO:0000256" key="2">
    <source>
        <dbReference type="ARBA" id="ARBA00008072"/>
    </source>
</evidence>
<dbReference type="SUPFAM" id="SSF50129">
    <property type="entry name" value="GroES-like"/>
    <property type="match status" value="1"/>
</dbReference>
<dbReference type="SMART" id="SM00829">
    <property type="entry name" value="PKS_ER"/>
    <property type="match status" value="1"/>
</dbReference>
<dbReference type="PANTHER" id="PTHR43161:SF23">
    <property type="entry name" value="(R,R)-BUTANEDIOL DEHYDROGENASE-RELATED"/>
    <property type="match status" value="1"/>
</dbReference>
<dbReference type="GO" id="GO:0034079">
    <property type="term" value="P:butanediol biosynthetic process"/>
    <property type="evidence" value="ECO:0007669"/>
    <property type="project" value="TreeGrafter"/>
</dbReference>
<dbReference type="AlphaFoldDB" id="A0A9P8YAD3"/>
<dbReference type="Pfam" id="PF00107">
    <property type="entry name" value="ADH_zinc_N"/>
    <property type="match status" value="1"/>
</dbReference>
<dbReference type="CDD" id="cd08233">
    <property type="entry name" value="butanediol_DH_like"/>
    <property type="match status" value="1"/>
</dbReference>